<dbReference type="PANTHER" id="PTHR32215">
    <property type="entry name" value="CILIA- AND FLAGELLA-ASSOCIATED PROTEIN 57"/>
    <property type="match status" value="1"/>
</dbReference>
<reference evidence="1" key="2">
    <citation type="submission" date="2010-05" db="EMBL/GenBank/DDBJ databases">
        <authorList>
            <person name="Almeida L.G."/>
            <person name="Nicolas M.F."/>
            <person name="Souza R.C."/>
            <person name="Vasconcelos A.T.R."/>
        </authorList>
    </citation>
    <scope>NUCLEOTIDE SEQUENCE</scope>
</reference>
<keyword evidence="3" id="KW-1185">Reference proteome</keyword>
<dbReference type="InterPro" id="IPR052993">
    <property type="entry name" value="CFA-57"/>
</dbReference>
<dbReference type="AlphaFoldDB" id="W5JDD7"/>
<dbReference type="VEuPathDB" id="VectorBase:ADAC006223"/>
<dbReference type="Gene3D" id="2.130.10.10">
    <property type="entry name" value="YVTN repeat-like/Quinoprotein amine dehydrogenase"/>
    <property type="match status" value="1"/>
</dbReference>
<dbReference type="eggNOG" id="ENOG502QTIS">
    <property type="taxonomic scope" value="Eukaryota"/>
</dbReference>
<reference evidence="1 3" key="1">
    <citation type="journal article" date="2010" name="BMC Genomics">
        <title>Combination of measures distinguishes pre-miRNAs from other stem-loops in the genome of the newly sequenced Anopheles darlingi.</title>
        <authorList>
            <person name="Mendes N.D."/>
            <person name="Freitas A.T."/>
            <person name="Vasconcelos A.T."/>
            <person name="Sagot M.F."/>
        </authorList>
    </citation>
    <scope>NUCLEOTIDE SEQUENCE</scope>
</reference>
<sequence>MEKANRSKQISIVPKNAYGLRTDIMGNVHFTLKQEIIYPVAGVLAFHDFVTNKQKFLRFPQNSHPERIVISPNRKFIAVAERTNDK</sequence>
<proteinExistence type="predicted"/>
<evidence type="ECO:0000313" key="2">
    <source>
        <dbReference type="EnsemblMetazoa" id="ADAC006223-PA"/>
    </source>
</evidence>
<organism evidence="1">
    <name type="scientific">Anopheles darlingi</name>
    <name type="common">Mosquito</name>
    <dbReference type="NCBI Taxonomy" id="43151"/>
    <lineage>
        <taxon>Eukaryota</taxon>
        <taxon>Metazoa</taxon>
        <taxon>Ecdysozoa</taxon>
        <taxon>Arthropoda</taxon>
        <taxon>Hexapoda</taxon>
        <taxon>Insecta</taxon>
        <taxon>Pterygota</taxon>
        <taxon>Neoptera</taxon>
        <taxon>Endopterygota</taxon>
        <taxon>Diptera</taxon>
        <taxon>Nematocera</taxon>
        <taxon>Culicoidea</taxon>
        <taxon>Culicidae</taxon>
        <taxon>Anophelinae</taxon>
        <taxon>Anopheles</taxon>
    </lineage>
</organism>
<gene>
    <name evidence="1" type="ORF">AND_006223</name>
</gene>
<reference evidence="2" key="4">
    <citation type="submission" date="2015-06" db="UniProtKB">
        <authorList>
            <consortium name="EnsemblMetazoa"/>
        </authorList>
    </citation>
    <scope>IDENTIFICATION</scope>
</reference>
<dbReference type="STRING" id="43151.W5JDD7"/>
<reference evidence="1" key="3">
    <citation type="journal article" date="2013" name="Nucleic Acids Res.">
        <title>The genome of Anopheles darlingi, the main neotropical malaria vector.</title>
        <authorList>
            <person name="Marinotti O."/>
            <person name="Cerqueira G.C."/>
            <person name="de Almeida L.G."/>
            <person name="Ferro M.I."/>
            <person name="Loreto E.L."/>
            <person name="Zaha A."/>
            <person name="Teixeira S.M."/>
            <person name="Wespiser A.R."/>
            <person name="Almeida E Silva A."/>
            <person name="Schlindwein A.D."/>
            <person name="Pacheco A.C."/>
            <person name="Silva A.L."/>
            <person name="Graveley B.R."/>
            <person name="Walenz B.P."/>
            <person name="Lima Bde A."/>
            <person name="Ribeiro C.A."/>
            <person name="Nunes-Silva C.G."/>
            <person name="de Carvalho C.R."/>
            <person name="Soares C.M."/>
            <person name="de Menezes C.B."/>
            <person name="Matiolli C."/>
            <person name="Caffrey D."/>
            <person name="Araujo D.A."/>
            <person name="de Oliveira D.M."/>
            <person name="Golenbock D."/>
            <person name="Grisard E.C."/>
            <person name="Fantinatti-Garboggini F."/>
            <person name="de Carvalho F.M."/>
            <person name="Barcellos F.G."/>
            <person name="Prosdocimi F."/>
            <person name="May G."/>
            <person name="Azevedo Junior G.M."/>
            <person name="Guimaraes G.M."/>
            <person name="Goldman G.H."/>
            <person name="Padilha I.Q."/>
            <person name="Batista Jda S."/>
            <person name="Ferro J.A."/>
            <person name="Ribeiro J.M."/>
            <person name="Fietto J.L."/>
            <person name="Dabbas K.M."/>
            <person name="Cerdeira L."/>
            <person name="Agnez-Lima L.F."/>
            <person name="Brocchi M."/>
            <person name="de Carvalho M.O."/>
            <person name="Teixeira Mde M."/>
            <person name="Diniz Maia Mde M."/>
            <person name="Goldman M.H."/>
            <person name="Cruz Schneider M.P."/>
            <person name="Felipe M.S."/>
            <person name="Hungria M."/>
            <person name="Nicolas M.F."/>
            <person name="Pereira M."/>
            <person name="Montes M.A."/>
            <person name="Cantao M.E."/>
            <person name="Vincentz M."/>
            <person name="Rafael M.S."/>
            <person name="Silverman N."/>
            <person name="Stoco P.H."/>
            <person name="Souza R.C."/>
            <person name="Vicentini R."/>
            <person name="Gazzinelli R.T."/>
            <person name="Neves Rde O."/>
            <person name="Silva R."/>
            <person name="Astolfi-Filho S."/>
            <person name="Maciel T.E."/>
            <person name="Urmenyi T.P."/>
            <person name="Tadei W.P."/>
            <person name="Camargo E.P."/>
            <person name="de Vasconcelos A.T."/>
        </authorList>
    </citation>
    <scope>NUCLEOTIDE SEQUENCE</scope>
</reference>
<dbReference type="Proteomes" id="UP000000673">
    <property type="component" value="Unassembled WGS sequence"/>
</dbReference>
<evidence type="ECO:0000313" key="3">
    <source>
        <dbReference type="Proteomes" id="UP000000673"/>
    </source>
</evidence>
<protein>
    <submittedName>
        <fullName evidence="1 2">Uncharacterized protein</fullName>
    </submittedName>
</protein>
<dbReference type="EnsemblMetazoa" id="ADAC006223-RA">
    <property type="protein sequence ID" value="ADAC006223-PA"/>
    <property type="gene ID" value="ADAC006223"/>
</dbReference>
<dbReference type="OMA" id="LRTDIMG"/>
<dbReference type="InterPro" id="IPR015943">
    <property type="entry name" value="WD40/YVTN_repeat-like_dom_sf"/>
</dbReference>
<accession>W5JDD7</accession>
<evidence type="ECO:0000313" key="1">
    <source>
        <dbReference type="EMBL" id="ETN62101.1"/>
    </source>
</evidence>
<name>W5JDD7_ANODA</name>
<dbReference type="EMBL" id="ADMH02001549">
    <property type="protein sequence ID" value="ETN62101.1"/>
    <property type="molecule type" value="Genomic_DNA"/>
</dbReference>
<dbReference type="PANTHER" id="PTHR32215:SF0">
    <property type="entry name" value="CILIA- AND FLAGELLA-ASSOCIATED PROTEIN 57"/>
    <property type="match status" value="1"/>
</dbReference>
<dbReference type="VEuPathDB" id="VectorBase:ADAR2_000678"/>
<dbReference type="HOGENOM" id="CLU_2499733_0_0_1"/>